<dbReference type="PANTHER" id="PTHR12106">
    <property type="entry name" value="SORTILIN RELATED"/>
    <property type="match status" value="1"/>
</dbReference>
<dbReference type="EMBL" id="JWZT01004658">
    <property type="protein sequence ID" value="KII63539.1"/>
    <property type="molecule type" value="Genomic_DNA"/>
</dbReference>
<protein>
    <submittedName>
        <fullName evidence="2">Sortilin</fullName>
    </submittedName>
</protein>
<sequence>MGFKDGESDCGNKKSGVEWDFKCSDDLITNTFPEKWIVKFEGKYHGKCLINRRTFVSFDGGKRWKMLNSKVENLTIFKSSGFMLGTEKEPGRIWYSYDEGWTWYKKYVFAQNFIYITSLESPNSNVIAAINYKESKNIYTFFTFDFSSILSSLFWMIDRECTEEDFEIWYVYRNFGNCFQGSEISYLKKNAMVICTDKRSQIMATIKPCPCSLEDFHWYHNFYHSKPNYYSQENLCVFETYSSFSLPVKACRDDGTALNKLDG</sequence>
<dbReference type="Pfam" id="PF15901">
    <property type="entry name" value="Sortilin_C"/>
    <property type="match status" value="1"/>
</dbReference>
<dbReference type="Proteomes" id="UP000031668">
    <property type="component" value="Unassembled WGS sequence"/>
</dbReference>
<dbReference type="AlphaFoldDB" id="A0A0C2MGS6"/>
<evidence type="ECO:0000313" key="2">
    <source>
        <dbReference type="EMBL" id="KII63539.1"/>
    </source>
</evidence>
<dbReference type="GO" id="GO:0005794">
    <property type="term" value="C:Golgi apparatus"/>
    <property type="evidence" value="ECO:0007669"/>
    <property type="project" value="TreeGrafter"/>
</dbReference>
<proteinExistence type="predicted"/>
<comment type="caution">
    <text evidence="2">The sequence shown here is derived from an EMBL/GenBank/DDBJ whole genome shotgun (WGS) entry which is preliminary data.</text>
</comment>
<gene>
    <name evidence="2" type="ORF">RF11_16346</name>
</gene>
<dbReference type="OMA" id="CEFHIHA"/>
<dbReference type="PANTHER" id="PTHR12106:SF27">
    <property type="entry name" value="SORTILIN-RELATED RECEPTOR"/>
    <property type="match status" value="1"/>
</dbReference>
<organism evidence="2 3">
    <name type="scientific">Thelohanellus kitauei</name>
    <name type="common">Myxosporean</name>
    <dbReference type="NCBI Taxonomy" id="669202"/>
    <lineage>
        <taxon>Eukaryota</taxon>
        <taxon>Metazoa</taxon>
        <taxon>Cnidaria</taxon>
        <taxon>Myxozoa</taxon>
        <taxon>Myxosporea</taxon>
        <taxon>Bivalvulida</taxon>
        <taxon>Platysporina</taxon>
        <taxon>Myxobolidae</taxon>
        <taxon>Thelohanellus</taxon>
    </lineage>
</organism>
<evidence type="ECO:0000259" key="1">
    <source>
        <dbReference type="Pfam" id="PF15901"/>
    </source>
</evidence>
<reference evidence="2 3" key="1">
    <citation type="journal article" date="2014" name="Genome Biol. Evol.">
        <title>The genome of the myxosporean Thelohanellus kitauei shows adaptations to nutrient acquisition within its fish host.</title>
        <authorList>
            <person name="Yang Y."/>
            <person name="Xiong J."/>
            <person name="Zhou Z."/>
            <person name="Huo F."/>
            <person name="Miao W."/>
            <person name="Ran C."/>
            <person name="Liu Y."/>
            <person name="Zhang J."/>
            <person name="Feng J."/>
            <person name="Wang M."/>
            <person name="Wang M."/>
            <person name="Wang L."/>
            <person name="Yao B."/>
        </authorList>
    </citation>
    <scope>NUCLEOTIDE SEQUENCE [LARGE SCALE GENOMIC DNA]</scope>
    <source>
        <strain evidence="2">Wuqing</strain>
    </source>
</reference>
<evidence type="ECO:0000313" key="3">
    <source>
        <dbReference type="Proteomes" id="UP000031668"/>
    </source>
</evidence>
<accession>A0A0C2MGS6</accession>
<dbReference type="OrthoDB" id="443634at2759"/>
<dbReference type="GO" id="GO:0016020">
    <property type="term" value="C:membrane"/>
    <property type="evidence" value="ECO:0007669"/>
    <property type="project" value="TreeGrafter"/>
</dbReference>
<dbReference type="SUPFAM" id="SSF110296">
    <property type="entry name" value="Oligoxyloglucan reducing end-specific cellobiohydrolase"/>
    <property type="match status" value="1"/>
</dbReference>
<feature type="domain" description="Sortilin C-terminal" evidence="1">
    <location>
        <begin position="131"/>
        <end position="251"/>
    </location>
</feature>
<dbReference type="InterPro" id="IPR050310">
    <property type="entry name" value="VPS10-sortilin"/>
</dbReference>
<name>A0A0C2MGS6_THEKT</name>
<dbReference type="InterPro" id="IPR031777">
    <property type="entry name" value="Sortilin_C"/>
</dbReference>
<dbReference type="GO" id="GO:0006892">
    <property type="term" value="P:post-Golgi vesicle-mediated transport"/>
    <property type="evidence" value="ECO:0007669"/>
    <property type="project" value="TreeGrafter"/>
</dbReference>
<keyword evidence="3" id="KW-1185">Reference proteome</keyword>